<dbReference type="HOGENOM" id="CLU_590371_0_0_6"/>
<evidence type="ECO:0000256" key="1">
    <source>
        <dbReference type="SAM" id="MobiDB-lite"/>
    </source>
</evidence>
<accession>A1S3H0</accession>
<dbReference type="STRING" id="326297.Sama_0718"/>
<dbReference type="AlphaFoldDB" id="A1S3H0"/>
<feature type="region of interest" description="Disordered" evidence="1">
    <location>
        <begin position="230"/>
        <end position="285"/>
    </location>
</feature>
<reference evidence="2 3" key="1">
    <citation type="submission" date="2006-12" db="EMBL/GenBank/DDBJ databases">
        <title>Complete sequence of Shewanella amazonensis SB2B.</title>
        <authorList>
            <consortium name="US DOE Joint Genome Institute"/>
            <person name="Copeland A."/>
            <person name="Lucas S."/>
            <person name="Lapidus A."/>
            <person name="Barry K."/>
            <person name="Detter J.C."/>
            <person name="Glavina del Rio T."/>
            <person name="Hammon N."/>
            <person name="Israni S."/>
            <person name="Dalin E."/>
            <person name="Tice H."/>
            <person name="Pitluck S."/>
            <person name="Munk A.C."/>
            <person name="Brettin T."/>
            <person name="Bruce D."/>
            <person name="Han C."/>
            <person name="Tapia R."/>
            <person name="Gilna P."/>
            <person name="Schmutz J."/>
            <person name="Larimer F."/>
            <person name="Land M."/>
            <person name="Hauser L."/>
            <person name="Kyrpides N."/>
            <person name="Mikhailova N."/>
            <person name="Fredrickson J."/>
            <person name="Richardson P."/>
        </authorList>
    </citation>
    <scope>NUCLEOTIDE SEQUENCE [LARGE SCALE GENOMIC DNA]</scope>
    <source>
        <strain evidence="3">ATCC BAA-1098 / SB2B</strain>
    </source>
</reference>
<proteinExistence type="predicted"/>
<organism evidence="2 3">
    <name type="scientific">Shewanella amazonensis (strain ATCC BAA-1098 / SB2B)</name>
    <dbReference type="NCBI Taxonomy" id="326297"/>
    <lineage>
        <taxon>Bacteria</taxon>
        <taxon>Pseudomonadati</taxon>
        <taxon>Pseudomonadota</taxon>
        <taxon>Gammaproteobacteria</taxon>
        <taxon>Alteromonadales</taxon>
        <taxon>Shewanellaceae</taxon>
        <taxon>Shewanella</taxon>
    </lineage>
</organism>
<evidence type="ECO:0000313" key="2">
    <source>
        <dbReference type="EMBL" id="ABL98926.1"/>
    </source>
</evidence>
<sequence length="463" mass="49390">MLKRAFFHAHISQTVHLRQAPLLPAVSYALMGLVAMSALAIRPALAADRDSLIAEFEAQTKPLLRKGRTKSHGWDDEAFRNGLERHNGDAKALLGEGWPARFLADAKGQRVLAGQYRAALAKLISDMPAESQCKDPAPLARVDEALAQTDAYIERLKGYGTIADQGAAYQAVMDMSISHSRVLSVMELGETFRTCVLTDDVPAMSQGLSGDNGDMIAKALIAALAGENMDASEDQTELTGDYDPARSMEGSDTMLSENLSGMGESEGEAASAQMHSIRGDSQHDEAQPLASMPISTLQFADPVIGECIKAAAKRFGVSFTNELELLSCPLKGASVSLDDLQYFSELGTLSLENGSIRQIRTGMPQSLQSLLLNKVKLQSFSGFTAVKMFQLSRVSVADWSAIASLKNATLQLEHIDCAGLKSQVDAGAVVVITKGLTPALQAETFALAERTGIPLATSDCPAG</sequence>
<evidence type="ECO:0000313" key="3">
    <source>
        <dbReference type="Proteomes" id="UP000009175"/>
    </source>
</evidence>
<dbReference type="Proteomes" id="UP000009175">
    <property type="component" value="Chromosome"/>
</dbReference>
<name>A1S3H0_SHEAM</name>
<keyword evidence="3" id="KW-1185">Reference proteome</keyword>
<dbReference type="InterPro" id="IPR032675">
    <property type="entry name" value="LRR_dom_sf"/>
</dbReference>
<protein>
    <submittedName>
        <fullName evidence="2">Uncharacterized protein</fullName>
    </submittedName>
</protein>
<dbReference type="KEGG" id="saz:Sama_0718"/>
<dbReference type="Gene3D" id="3.80.10.10">
    <property type="entry name" value="Ribonuclease Inhibitor"/>
    <property type="match status" value="1"/>
</dbReference>
<dbReference type="EMBL" id="CP000507">
    <property type="protein sequence ID" value="ABL98926.1"/>
    <property type="molecule type" value="Genomic_DNA"/>
</dbReference>
<gene>
    <name evidence="2" type="ordered locus">Sama_0718</name>
</gene>